<proteinExistence type="predicted"/>
<sequence>MLTGANREFRTVDLTTRKLTEQEKGVLELGLNFIPTTDIDPTKYVARVIAGVELGLYKKDVIQKKQIVSEMRNTIGRSLN</sequence>
<evidence type="ECO:0000313" key="2">
    <source>
        <dbReference type="EMBL" id="CAF1496684.1"/>
    </source>
</evidence>
<keyword evidence="5" id="KW-1185">Reference proteome</keyword>
<dbReference type="EMBL" id="CAJOBA010055661">
    <property type="protein sequence ID" value="CAF4285593.1"/>
    <property type="molecule type" value="Genomic_DNA"/>
</dbReference>
<dbReference type="EMBL" id="CAJNOK010033666">
    <property type="protein sequence ID" value="CAF1496684.1"/>
    <property type="molecule type" value="Genomic_DNA"/>
</dbReference>
<protein>
    <submittedName>
        <fullName evidence="1">Uncharacterized protein</fullName>
    </submittedName>
</protein>
<dbReference type="AlphaFoldDB" id="A0A814PJ93"/>
<comment type="caution">
    <text evidence="1">The sequence shown here is derived from an EMBL/GenBank/DDBJ whole genome shotgun (WGS) entry which is preliminary data.</text>
</comment>
<dbReference type="Proteomes" id="UP000663829">
    <property type="component" value="Unassembled WGS sequence"/>
</dbReference>
<evidence type="ECO:0000313" key="4">
    <source>
        <dbReference type="EMBL" id="CAF4285593.1"/>
    </source>
</evidence>
<organism evidence="1 5">
    <name type="scientific">Didymodactylos carnosus</name>
    <dbReference type="NCBI Taxonomy" id="1234261"/>
    <lineage>
        <taxon>Eukaryota</taxon>
        <taxon>Metazoa</taxon>
        <taxon>Spiralia</taxon>
        <taxon>Gnathifera</taxon>
        <taxon>Rotifera</taxon>
        <taxon>Eurotatoria</taxon>
        <taxon>Bdelloidea</taxon>
        <taxon>Philodinida</taxon>
        <taxon>Philodinidae</taxon>
        <taxon>Didymodactylos</taxon>
    </lineage>
</organism>
<dbReference type="Proteomes" id="UP000681722">
    <property type="component" value="Unassembled WGS sequence"/>
</dbReference>
<dbReference type="Proteomes" id="UP000677228">
    <property type="component" value="Unassembled WGS sequence"/>
</dbReference>
<name>A0A814PJ93_9BILA</name>
<accession>A0A814PJ93</accession>
<evidence type="ECO:0000313" key="1">
    <source>
        <dbReference type="EMBL" id="CAF1105571.1"/>
    </source>
</evidence>
<dbReference type="EMBL" id="CAJOBC010005626">
    <property type="protein sequence ID" value="CAF3870195.1"/>
    <property type="molecule type" value="Genomic_DNA"/>
</dbReference>
<evidence type="ECO:0000313" key="5">
    <source>
        <dbReference type="Proteomes" id="UP000663829"/>
    </source>
</evidence>
<gene>
    <name evidence="1" type="ORF">GPM918_LOCUS18968</name>
    <name evidence="2" type="ORF">OVA965_LOCUS36751</name>
    <name evidence="3" type="ORF">SRO942_LOCUS18965</name>
    <name evidence="4" type="ORF">TMI583_LOCUS37781</name>
</gene>
<dbReference type="EMBL" id="CAJNOQ010005626">
    <property type="protein sequence ID" value="CAF1105571.1"/>
    <property type="molecule type" value="Genomic_DNA"/>
</dbReference>
<evidence type="ECO:0000313" key="3">
    <source>
        <dbReference type="EMBL" id="CAF3870195.1"/>
    </source>
</evidence>
<reference evidence="1" key="1">
    <citation type="submission" date="2021-02" db="EMBL/GenBank/DDBJ databases">
        <authorList>
            <person name="Nowell W R."/>
        </authorList>
    </citation>
    <scope>NUCLEOTIDE SEQUENCE</scope>
</reference>
<dbReference type="Proteomes" id="UP000682733">
    <property type="component" value="Unassembled WGS sequence"/>
</dbReference>